<gene>
    <name evidence="8" type="primary">Necator_chrII.g5570</name>
    <name evidence="8" type="ORF">RB195_017777</name>
</gene>
<dbReference type="InterPro" id="IPR012887">
    <property type="entry name" value="GDP_fucose_pyrophosphorylase"/>
</dbReference>
<dbReference type="InterPro" id="IPR052203">
    <property type="entry name" value="GHMP_Kinase-Related"/>
</dbReference>
<keyword evidence="2" id="KW-0547">Nucleotide-binding</keyword>
<evidence type="ECO:0000313" key="8">
    <source>
        <dbReference type="EMBL" id="KAK6734200.1"/>
    </source>
</evidence>
<evidence type="ECO:0000256" key="4">
    <source>
        <dbReference type="ARBA" id="ARBA00022840"/>
    </source>
</evidence>
<dbReference type="Pfam" id="PF07959">
    <property type="entry name" value="Fucose_pyrophosphorylase"/>
    <property type="match status" value="1"/>
</dbReference>
<feature type="domain" description="GDP-fucose pyrophosphorylase" evidence="7">
    <location>
        <begin position="128"/>
        <end position="312"/>
    </location>
</feature>
<organism evidence="8 9">
    <name type="scientific">Necator americanus</name>
    <name type="common">Human hookworm</name>
    <dbReference type="NCBI Taxonomy" id="51031"/>
    <lineage>
        <taxon>Eukaryota</taxon>
        <taxon>Metazoa</taxon>
        <taxon>Ecdysozoa</taxon>
        <taxon>Nematoda</taxon>
        <taxon>Chromadorea</taxon>
        <taxon>Rhabditida</taxon>
        <taxon>Rhabditina</taxon>
        <taxon>Rhabditomorpha</taxon>
        <taxon>Strongyloidea</taxon>
        <taxon>Ancylostomatidae</taxon>
        <taxon>Bunostominae</taxon>
        <taxon>Necator</taxon>
    </lineage>
</organism>
<accession>A0ABR1C7Q9</accession>
<keyword evidence="3" id="KW-0418">Kinase</keyword>
<feature type="domain" description="GHMP kinase N-terminal" evidence="6">
    <location>
        <begin position="595"/>
        <end position="671"/>
    </location>
</feature>
<dbReference type="PANTHER" id="PTHR32463">
    <property type="entry name" value="L-FUCOSE KINASE"/>
    <property type="match status" value="1"/>
</dbReference>
<protein>
    <recommendedName>
        <fullName evidence="10">GHMP kinase protein</fullName>
    </recommendedName>
</protein>
<evidence type="ECO:0000256" key="5">
    <source>
        <dbReference type="SAM" id="Coils"/>
    </source>
</evidence>
<evidence type="ECO:0000256" key="2">
    <source>
        <dbReference type="ARBA" id="ARBA00022741"/>
    </source>
</evidence>
<dbReference type="Pfam" id="PF00288">
    <property type="entry name" value="GHMP_kinases_N"/>
    <property type="match status" value="1"/>
</dbReference>
<dbReference type="SUPFAM" id="SSF54211">
    <property type="entry name" value="Ribosomal protein S5 domain 2-like"/>
    <property type="match status" value="1"/>
</dbReference>
<proteinExistence type="predicted"/>
<dbReference type="InterPro" id="IPR006204">
    <property type="entry name" value="GHMP_kinase_N_dom"/>
</dbReference>
<evidence type="ECO:0000313" key="9">
    <source>
        <dbReference type="Proteomes" id="UP001303046"/>
    </source>
</evidence>
<dbReference type="EMBL" id="JAVFWL010000002">
    <property type="protein sequence ID" value="KAK6734200.1"/>
    <property type="molecule type" value="Genomic_DNA"/>
</dbReference>
<evidence type="ECO:0000259" key="7">
    <source>
        <dbReference type="Pfam" id="PF07959"/>
    </source>
</evidence>
<reference evidence="8 9" key="1">
    <citation type="submission" date="2023-08" db="EMBL/GenBank/DDBJ databases">
        <title>A Necator americanus chromosomal reference genome.</title>
        <authorList>
            <person name="Ilik V."/>
            <person name="Petrzelkova K.J."/>
            <person name="Pardy F."/>
            <person name="Fuh T."/>
            <person name="Niatou-Singa F.S."/>
            <person name="Gouil Q."/>
            <person name="Baker L."/>
            <person name="Ritchie M.E."/>
            <person name="Jex A.R."/>
            <person name="Gazzola D."/>
            <person name="Li H."/>
            <person name="Toshio Fujiwara R."/>
            <person name="Zhan B."/>
            <person name="Aroian R.V."/>
            <person name="Pafco B."/>
            <person name="Schwarz E.M."/>
        </authorList>
    </citation>
    <scope>NUCLEOTIDE SEQUENCE [LARGE SCALE GENOMIC DNA]</scope>
    <source>
        <strain evidence="8 9">Aroian</strain>
        <tissue evidence="8">Whole animal</tissue>
    </source>
</reference>
<dbReference type="Proteomes" id="UP001303046">
    <property type="component" value="Unassembled WGS sequence"/>
</dbReference>
<evidence type="ECO:0000256" key="3">
    <source>
        <dbReference type="ARBA" id="ARBA00022777"/>
    </source>
</evidence>
<dbReference type="SUPFAM" id="SSF55060">
    <property type="entry name" value="GHMP Kinase, C-terminal domain"/>
    <property type="match status" value="1"/>
</dbReference>
<dbReference type="InterPro" id="IPR020568">
    <property type="entry name" value="Ribosomal_Su5_D2-typ_SF"/>
</dbReference>
<dbReference type="PANTHER" id="PTHR32463:SF0">
    <property type="entry name" value="L-FUCOSE KINASE"/>
    <property type="match status" value="1"/>
</dbReference>
<evidence type="ECO:0000256" key="1">
    <source>
        <dbReference type="ARBA" id="ARBA00022679"/>
    </source>
</evidence>
<keyword evidence="4" id="KW-0067">ATP-binding</keyword>
<comment type="caution">
    <text evidence="8">The sequence shown here is derived from an EMBL/GenBank/DDBJ whole genome shotgun (WGS) entry which is preliminary data.</text>
</comment>
<keyword evidence="5" id="KW-0175">Coiled coil</keyword>
<name>A0ABR1C7Q9_NECAM</name>
<dbReference type="Gene3D" id="3.30.230.120">
    <property type="match status" value="1"/>
</dbReference>
<keyword evidence="9" id="KW-1185">Reference proteome</keyword>
<feature type="coiled-coil region" evidence="5">
    <location>
        <begin position="987"/>
        <end position="1014"/>
    </location>
</feature>
<dbReference type="InterPro" id="IPR036554">
    <property type="entry name" value="GHMP_kinase_C_sf"/>
</dbReference>
<evidence type="ECO:0008006" key="10">
    <source>
        <dbReference type="Google" id="ProtNLM"/>
    </source>
</evidence>
<keyword evidence="1" id="KW-0808">Transferase</keyword>
<evidence type="ECO:0000259" key="6">
    <source>
        <dbReference type="Pfam" id="PF00288"/>
    </source>
</evidence>
<sequence length="1032" mass="114300">MKWDAVVLSIRADQEVDEARKLMNFLRECGLFTTDSLLVVSDPCDDVGSAGSALNALLTTAEHLCANRGLPVLNECLLESSVILILLLGASSKSLPLGPAFLVTDDRVVETPWIAMECPIVNAIRNVNNLARSYNKGVWICGTDASWKIGNHVKFSFLDSEIAAFCFEGRADDCLSHGVYELSNKNMVKSIHYRSDAQNSNPKVVLALVYLPPRLSTRFLSLYSVYPISRSTYYGIDSGALGLKLSLFFDLILATCLAETDFVSKNVFEKSDKNVDILKHSRREIWKRFHGTKCRAYCLPLNEYKYLGSVENLSSNQPISMAMKCLRDNMLKRVREIALEARQHYSTAVLKTLMASNKCCSDKADVLAYLESVCMESTRQRAHVLMLTAEFLALNAHGRGGLRSGPAANPSFSVIFESIKKDPENRTHVHALYSLIREKWMRTETDMIRAARHLEGAAQIYIQLNVQEICQKYMPAPNSRSNKTASKNVTVQAAARIDLFGGWLDTPPITLHAKPSAVVNMAITIDGKKPIICHIRPSFTSGVTVRTDGTTILLPNASAVLASYNKPGNPGALICACLVCIGVPKKREDDLSSILEERFSSKGLEIECLSILPHGSGLGTSSILAAAIIKGLWESSGIPYTEKNICHAVLMVEQLLTTGGGWQDQVGCLYPGVKKGYICEDDGSVDVEGISISQEFEQEINKRMVLIYTGKTRLAKNLLQEVIRGWYSGGPICEVIKSLEENVSKFAEALKRGRIDHDLVEVYYRAKKSFASGCEPETIASLISSLKSKDLIETAWLAGAGGGGFLYVWLKPNASVKEIRIHVKTFGSAGMTVHTVELLSILLCHVTFCYFICGFNYSSLRTAMDRLSNAIDTLMEQTCSGLLRPKYIRVAAKDCGLQLSKDDANDLALKILTLFRSKCRTGINELIEDTEIEKKFCDLKFLTEKCREMNDRLGITDGYRSLGVKADLEGALHPVASKYHGTLTMFNEELDEDIETARDTLKQAKERVSILAKMTDSMMENKELSQYLIFDD</sequence>